<dbReference type="Pfam" id="PF00009">
    <property type="entry name" value="GTP_EFTU"/>
    <property type="match status" value="1"/>
</dbReference>
<evidence type="ECO:0000259" key="11">
    <source>
        <dbReference type="PROSITE" id="PS51722"/>
    </source>
</evidence>
<feature type="region of interest" description="Disordered" evidence="10">
    <location>
        <begin position="52"/>
        <end position="362"/>
    </location>
</feature>
<dbReference type="GO" id="GO:0003743">
    <property type="term" value="F:translation initiation factor activity"/>
    <property type="evidence" value="ECO:0007669"/>
    <property type="project" value="UniProtKB-KW"/>
</dbReference>
<protein>
    <recommendedName>
        <fullName evidence="2 8">Translation initiation factor IF-2</fullName>
    </recommendedName>
</protein>
<evidence type="ECO:0000256" key="8">
    <source>
        <dbReference type="HAMAP-Rule" id="MF_00100"/>
    </source>
</evidence>
<dbReference type="InterPro" id="IPR027417">
    <property type="entry name" value="P-loop_NTPase"/>
</dbReference>
<dbReference type="CDD" id="cd01887">
    <property type="entry name" value="IF2_eIF5B"/>
    <property type="match status" value="1"/>
</dbReference>
<organism evidence="12 13">
    <name type="scientific">Anaerovorax odorimutans</name>
    <dbReference type="NCBI Taxonomy" id="109327"/>
    <lineage>
        <taxon>Bacteria</taxon>
        <taxon>Bacillati</taxon>
        <taxon>Bacillota</taxon>
        <taxon>Clostridia</taxon>
        <taxon>Peptostreptococcales</taxon>
        <taxon>Anaerovoracaceae</taxon>
        <taxon>Anaerovorax</taxon>
    </lineage>
</organism>
<feature type="compositionally biased region" description="Basic and acidic residues" evidence="10">
    <location>
        <begin position="289"/>
        <end position="303"/>
    </location>
</feature>
<dbReference type="PANTHER" id="PTHR43381:SF5">
    <property type="entry name" value="TR-TYPE G DOMAIN-CONTAINING PROTEIN"/>
    <property type="match status" value="1"/>
</dbReference>
<dbReference type="InterPro" id="IPR036925">
    <property type="entry name" value="TIF_IF2_dom3_sf"/>
</dbReference>
<feature type="compositionally biased region" description="Basic and acidic residues" evidence="10">
    <location>
        <begin position="52"/>
        <end position="81"/>
    </location>
</feature>
<evidence type="ECO:0000256" key="2">
    <source>
        <dbReference type="ARBA" id="ARBA00020675"/>
    </source>
</evidence>
<dbReference type="InterPro" id="IPR006847">
    <property type="entry name" value="IF2_N"/>
</dbReference>
<feature type="binding site" evidence="8">
    <location>
        <begin position="507"/>
        <end position="511"/>
    </location>
    <ligand>
        <name>GTP</name>
        <dbReference type="ChEBI" id="CHEBI:37565"/>
    </ligand>
</feature>
<dbReference type="Pfam" id="PF04760">
    <property type="entry name" value="IF2_N"/>
    <property type="match status" value="2"/>
</dbReference>
<evidence type="ECO:0000256" key="10">
    <source>
        <dbReference type="SAM" id="MobiDB-lite"/>
    </source>
</evidence>
<dbReference type="Proteomes" id="UP001524502">
    <property type="component" value="Unassembled WGS sequence"/>
</dbReference>
<evidence type="ECO:0000256" key="6">
    <source>
        <dbReference type="ARBA" id="ARBA00023134"/>
    </source>
</evidence>
<dbReference type="NCBIfam" id="TIGR00231">
    <property type="entry name" value="small_GTP"/>
    <property type="match status" value="1"/>
</dbReference>
<comment type="subcellular location">
    <subcellularLocation>
        <location evidence="8">Cytoplasm</location>
    </subcellularLocation>
</comment>
<dbReference type="SUPFAM" id="SSF52156">
    <property type="entry name" value="Initiation factor IF2/eIF5b, domain 3"/>
    <property type="match status" value="1"/>
</dbReference>
<dbReference type="InterPro" id="IPR053905">
    <property type="entry name" value="EF-G-like_DII"/>
</dbReference>
<dbReference type="Pfam" id="PF22042">
    <property type="entry name" value="EF-G_D2"/>
    <property type="match status" value="1"/>
</dbReference>
<dbReference type="CDD" id="cd03702">
    <property type="entry name" value="IF2_mtIF2_II"/>
    <property type="match status" value="1"/>
</dbReference>
<reference evidence="12 13" key="1">
    <citation type="submission" date="2022-06" db="EMBL/GenBank/DDBJ databases">
        <title>Isolation of gut microbiota from human fecal samples.</title>
        <authorList>
            <person name="Pamer E.G."/>
            <person name="Barat B."/>
            <person name="Waligurski E."/>
            <person name="Medina S."/>
            <person name="Paddock L."/>
            <person name="Mostad J."/>
        </authorList>
    </citation>
    <scope>NUCLEOTIDE SEQUENCE [LARGE SCALE GENOMIC DNA]</scope>
    <source>
        <strain evidence="12 13">SL.3.17</strain>
    </source>
</reference>
<feature type="region of interest" description="G-domain" evidence="8">
    <location>
        <begin position="455"/>
        <end position="603"/>
    </location>
</feature>
<dbReference type="RefSeq" id="WP_256131739.1">
    <property type="nucleotide sequence ID" value="NZ_JANFXK010000006.1"/>
</dbReference>
<dbReference type="Gene3D" id="3.40.50.300">
    <property type="entry name" value="P-loop containing nucleotide triphosphate hydrolases"/>
    <property type="match status" value="1"/>
</dbReference>
<evidence type="ECO:0000256" key="7">
    <source>
        <dbReference type="ARBA" id="ARBA00025162"/>
    </source>
</evidence>
<dbReference type="InterPro" id="IPR044145">
    <property type="entry name" value="IF2_II"/>
</dbReference>
<feature type="domain" description="Tr-type G" evidence="11">
    <location>
        <begin position="452"/>
        <end position="621"/>
    </location>
</feature>
<dbReference type="InterPro" id="IPR000795">
    <property type="entry name" value="T_Tr_GTP-bd_dom"/>
</dbReference>
<feature type="compositionally biased region" description="Basic and acidic residues" evidence="10">
    <location>
        <begin position="310"/>
        <end position="329"/>
    </location>
</feature>
<keyword evidence="4 8" id="KW-0547">Nucleotide-binding</keyword>
<dbReference type="PROSITE" id="PS51722">
    <property type="entry name" value="G_TR_2"/>
    <property type="match status" value="1"/>
</dbReference>
<evidence type="ECO:0000313" key="12">
    <source>
        <dbReference type="EMBL" id="MCQ4636544.1"/>
    </source>
</evidence>
<keyword evidence="8" id="KW-0963">Cytoplasm</keyword>
<dbReference type="InterPro" id="IPR009000">
    <property type="entry name" value="Transl_B-barrel_sf"/>
</dbReference>
<name>A0ABT1RMX8_9FIRM</name>
<keyword evidence="5 8" id="KW-0648">Protein biosynthesis</keyword>
<evidence type="ECO:0000256" key="3">
    <source>
        <dbReference type="ARBA" id="ARBA00022540"/>
    </source>
</evidence>
<dbReference type="PANTHER" id="PTHR43381">
    <property type="entry name" value="TRANSLATION INITIATION FACTOR IF-2-RELATED"/>
    <property type="match status" value="1"/>
</dbReference>
<dbReference type="PROSITE" id="PS01176">
    <property type="entry name" value="IF2"/>
    <property type="match status" value="1"/>
</dbReference>
<dbReference type="InterPro" id="IPR005225">
    <property type="entry name" value="Small_GTP-bd"/>
</dbReference>
<comment type="function">
    <text evidence="7 8 9">One of the essential components for the initiation of protein synthesis. Protects formylmethionyl-tRNA from spontaneous hydrolysis and promotes its binding to the 30S ribosomal subunits. Also involved in the hydrolysis of GTP during the formation of the 70S ribosomal complex.</text>
</comment>
<gene>
    <name evidence="8 12" type="primary">infB</name>
    <name evidence="12" type="ORF">NE619_07365</name>
</gene>
<dbReference type="CDD" id="cd03692">
    <property type="entry name" value="mtIF2_IVc"/>
    <property type="match status" value="1"/>
</dbReference>
<dbReference type="Gene3D" id="2.40.30.10">
    <property type="entry name" value="Translation factors"/>
    <property type="match status" value="2"/>
</dbReference>
<feature type="binding site" evidence="8">
    <location>
        <begin position="461"/>
        <end position="468"/>
    </location>
    <ligand>
        <name>GTP</name>
        <dbReference type="ChEBI" id="CHEBI:37565"/>
    </ligand>
</feature>
<evidence type="ECO:0000256" key="5">
    <source>
        <dbReference type="ARBA" id="ARBA00022917"/>
    </source>
</evidence>
<feature type="compositionally biased region" description="Low complexity" evidence="10">
    <location>
        <begin position="166"/>
        <end position="176"/>
    </location>
</feature>
<dbReference type="NCBIfam" id="TIGR00487">
    <property type="entry name" value="IF-2"/>
    <property type="match status" value="1"/>
</dbReference>
<dbReference type="EMBL" id="JANFXK010000006">
    <property type="protein sequence ID" value="MCQ4636544.1"/>
    <property type="molecule type" value="Genomic_DNA"/>
</dbReference>
<dbReference type="SUPFAM" id="SSF50447">
    <property type="entry name" value="Translation proteins"/>
    <property type="match status" value="2"/>
</dbReference>
<dbReference type="InterPro" id="IPR023115">
    <property type="entry name" value="TIF_IF2_dom3"/>
</dbReference>
<evidence type="ECO:0000256" key="9">
    <source>
        <dbReference type="RuleBase" id="RU000644"/>
    </source>
</evidence>
<accession>A0ABT1RMX8</accession>
<sequence length="951" mass="103618">MKIHELAKELDMDAKEVLEKARSMGIEAKDKNSTLEDIDATAVKNTIKRSKSGAETKIVKAKPKTAEKPAAKKAEIDEPKVTVKAAKIAIPVQPKAAKRQQTKTQDKSMTQKPPVGKPVVPKDLEKRPKPPMGKPVVPKELAERGKGNQAADQTAAVKPEKKEPVQPKQPEQTKPAAKPEKAKDAQPAAKKEPRPVIRQERLKIIKKASEVHEEERIAREKKEKAAAERKAAEKEKKIAADKERNQRRDNGRDSSRDNNKGPKRDGARPPRRDNRDRDNAQGQGGNRPARKEKTVDTVLEKPSAHKKVDKTKEKKEKERDKFAKLERGGRKGGKPQPTRSLEKKVRPKKQNKPKPAPEPEVEVAEIPAGTTVINVPITVAGLAEQIQVSVSQIIMTLMKMGVMANVNQNVDEDTVLLLAEELGASIVIGKVEDEEEEEGLETFEDKEEDLQPRAPIITVMGHVDHGKTSLLDAIRKTNVTASESGGITQHIGASEVEINGQKIVFLDTPGHEAFTAMRARGAHTTDIAVLVVAADDSVKPQTIESISHAKAAGVPIIVAINKMDKPGANPDMVKKDLADQGVLVEEWGGDVISVPVSAKTGDGIVNLLEMILLQAEVLELKANPNRLAMGSVLEARLDKAKGPVASLLVLNGTLKAGMSVVAGTCSGKIRLMTNHKGEKIRMAGPATAVEILGLTEVPHAGDEFNAVKEDRIAREIAEHRQEKKREEVLARNSSTTLEELFSQIQEGEVKELNLIVKGDVQGSVGAVVSSLEKLSTENVRVKIVHTGVGAVTESDVMLAGTSDAIIIGFNVRPSTAVSAMAERDNVQIRTYRVIYDIIDDVENAMKGMLDPEFKEVVLGTVEIRNTFKVPGVGIVGGAYVTDGKAVRNAQIRLVRDGIVIHEGKIASLKRFKDDAREVAQGYECGIGIESYNDIKEGDIIECFQMEEIKRD</sequence>
<keyword evidence="13" id="KW-1185">Reference proteome</keyword>
<dbReference type="InterPro" id="IPR000178">
    <property type="entry name" value="TF_IF2_bacterial-like"/>
</dbReference>
<evidence type="ECO:0000313" key="13">
    <source>
        <dbReference type="Proteomes" id="UP001524502"/>
    </source>
</evidence>
<comment type="similarity">
    <text evidence="1 8 9">Belongs to the TRAFAC class translation factor GTPase superfamily. Classic translation factor GTPase family. IF-2 subfamily.</text>
</comment>
<proteinExistence type="inferred from homology"/>
<keyword evidence="6 8" id="KW-0342">GTP-binding</keyword>
<comment type="caution">
    <text evidence="12">The sequence shown here is derived from an EMBL/GenBank/DDBJ whole genome shotgun (WGS) entry which is preliminary data.</text>
</comment>
<evidence type="ECO:0000256" key="1">
    <source>
        <dbReference type="ARBA" id="ARBA00007733"/>
    </source>
</evidence>
<feature type="compositionally biased region" description="Basic and acidic residues" evidence="10">
    <location>
        <begin position="177"/>
        <end position="279"/>
    </location>
</feature>
<feature type="binding site" evidence="8">
    <location>
        <begin position="561"/>
        <end position="564"/>
    </location>
    <ligand>
        <name>GTP</name>
        <dbReference type="ChEBI" id="CHEBI:37565"/>
    </ligand>
</feature>
<dbReference type="Pfam" id="PF11987">
    <property type="entry name" value="IF-2"/>
    <property type="match status" value="1"/>
</dbReference>
<keyword evidence="3 8" id="KW-0396">Initiation factor</keyword>
<dbReference type="InterPro" id="IPR015760">
    <property type="entry name" value="TIF_IF2"/>
</dbReference>
<dbReference type="HAMAP" id="MF_00100_B">
    <property type="entry name" value="IF_2_B"/>
    <property type="match status" value="1"/>
</dbReference>
<evidence type="ECO:0000256" key="4">
    <source>
        <dbReference type="ARBA" id="ARBA00022741"/>
    </source>
</evidence>
<dbReference type="Gene3D" id="1.10.10.2480">
    <property type="match status" value="1"/>
</dbReference>
<dbReference type="Gene3D" id="3.40.50.10050">
    <property type="entry name" value="Translation initiation factor IF- 2, domain 3"/>
    <property type="match status" value="1"/>
</dbReference>
<dbReference type="SUPFAM" id="SSF52540">
    <property type="entry name" value="P-loop containing nucleoside triphosphate hydrolases"/>
    <property type="match status" value="1"/>
</dbReference>